<sequence>MFYQASCMLIFSPKISIQHALGYCTTIHSSNRGRKEHLRTGFL</sequence>
<dbReference type="Proteomes" id="UP000271889">
    <property type="component" value="Unassembled WGS sequence"/>
</dbReference>
<name>A0A3P6QDX2_CYLGO</name>
<evidence type="ECO:0000313" key="2">
    <source>
        <dbReference type="Proteomes" id="UP000271889"/>
    </source>
</evidence>
<gene>
    <name evidence="1" type="ORF">CGOC_LOCUS1198</name>
</gene>
<protein>
    <submittedName>
        <fullName evidence="1">Uncharacterized protein</fullName>
    </submittedName>
</protein>
<accession>A0A3P6QDX2</accession>
<dbReference type="AlphaFoldDB" id="A0A3P6QDX2"/>
<reference evidence="1 2" key="1">
    <citation type="submission" date="2018-11" db="EMBL/GenBank/DDBJ databases">
        <authorList>
            <consortium name="Pathogen Informatics"/>
        </authorList>
    </citation>
    <scope>NUCLEOTIDE SEQUENCE [LARGE SCALE GENOMIC DNA]</scope>
</reference>
<dbReference type="EMBL" id="UYRV01002106">
    <property type="protein sequence ID" value="VDK48112.1"/>
    <property type="molecule type" value="Genomic_DNA"/>
</dbReference>
<keyword evidence="2" id="KW-1185">Reference proteome</keyword>
<organism evidence="1 2">
    <name type="scientific">Cylicostephanus goldi</name>
    <name type="common">Nematode worm</name>
    <dbReference type="NCBI Taxonomy" id="71465"/>
    <lineage>
        <taxon>Eukaryota</taxon>
        <taxon>Metazoa</taxon>
        <taxon>Ecdysozoa</taxon>
        <taxon>Nematoda</taxon>
        <taxon>Chromadorea</taxon>
        <taxon>Rhabditida</taxon>
        <taxon>Rhabditina</taxon>
        <taxon>Rhabditomorpha</taxon>
        <taxon>Strongyloidea</taxon>
        <taxon>Strongylidae</taxon>
        <taxon>Cylicostephanus</taxon>
    </lineage>
</organism>
<proteinExistence type="predicted"/>
<evidence type="ECO:0000313" key="1">
    <source>
        <dbReference type="EMBL" id="VDK48112.1"/>
    </source>
</evidence>